<keyword evidence="2" id="KW-1185">Reference proteome</keyword>
<dbReference type="RefSeq" id="WP_278022441.1">
    <property type="nucleotide sequence ID" value="NZ_BAABDT010000002.1"/>
</dbReference>
<proteinExistence type="predicted"/>
<dbReference type="Pfam" id="PF18950">
    <property type="entry name" value="DUF5694"/>
    <property type="match status" value="1"/>
</dbReference>
<comment type="caution">
    <text evidence="1">The sequence shown here is derived from an EMBL/GenBank/DDBJ whole genome shotgun (WGS) entry which is preliminary data.</text>
</comment>
<dbReference type="InterPro" id="IPR043749">
    <property type="entry name" value="DUF5694"/>
</dbReference>
<sequence>MYKIILLLTIITLNLTSAQTKKKQILLVGTFHYANPGLDVTQVNSFDILSEKSQKELEIMSDKIKKFGPDKIFVEWEFNEQADLDKFYNKNTDSLFKTNKDEIVQLALRTAKKLNHKKLYGMNLYTSFPYDSLLMSMEKANQQDLLKRNNEWKKRNEKDHNERITKSSLQELMLHYNKKETENKNIQWYLEVANRAGNPDDFTGASLVSNWYKRNLYMYSLIQKLTETTDTKIMILVGAGHAALIREFITHDPEFEIVELSTVLK</sequence>
<dbReference type="EMBL" id="BAABDT010000002">
    <property type="protein sequence ID" value="GAA3734076.1"/>
    <property type="molecule type" value="Genomic_DNA"/>
</dbReference>
<gene>
    <name evidence="1" type="ORF">GCM10022422_16160</name>
</gene>
<name>A0ABP7F9C0_9FLAO</name>
<evidence type="ECO:0000313" key="1">
    <source>
        <dbReference type="EMBL" id="GAA3734076.1"/>
    </source>
</evidence>
<organism evidence="1 2">
    <name type="scientific">Flavobacterium ginsengisoli</name>
    <dbReference type="NCBI Taxonomy" id="871694"/>
    <lineage>
        <taxon>Bacteria</taxon>
        <taxon>Pseudomonadati</taxon>
        <taxon>Bacteroidota</taxon>
        <taxon>Flavobacteriia</taxon>
        <taxon>Flavobacteriales</taxon>
        <taxon>Flavobacteriaceae</taxon>
        <taxon>Flavobacterium</taxon>
    </lineage>
</organism>
<evidence type="ECO:0008006" key="3">
    <source>
        <dbReference type="Google" id="ProtNLM"/>
    </source>
</evidence>
<dbReference type="Proteomes" id="UP001501367">
    <property type="component" value="Unassembled WGS sequence"/>
</dbReference>
<accession>A0ABP7F9C0</accession>
<protein>
    <recommendedName>
        <fullName evidence="3">TraB/GumN family protein</fullName>
    </recommendedName>
</protein>
<evidence type="ECO:0000313" key="2">
    <source>
        <dbReference type="Proteomes" id="UP001501367"/>
    </source>
</evidence>
<reference evidence="2" key="1">
    <citation type="journal article" date="2019" name="Int. J. Syst. Evol. Microbiol.">
        <title>The Global Catalogue of Microorganisms (GCM) 10K type strain sequencing project: providing services to taxonomists for standard genome sequencing and annotation.</title>
        <authorList>
            <consortium name="The Broad Institute Genomics Platform"/>
            <consortium name="The Broad Institute Genome Sequencing Center for Infectious Disease"/>
            <person name="Wu L."/>
            <person name="Ma J."/>
        </authorList>
    </citation>
    <scope>NUCLEOTIDE SEQUENCE [LARGE SCALE GENOMIC DNA]</scope>
    <source>
        <strain evidence="2">JCM 17336</strain>
    </source>
</reference>